<reference evidence="1 2" key="1">
    <citation type="submission" date="2016-07" db="EMBL/GenBank/DDBJ databases">
        <title>Complete genome sequence of Altererythrobacter dongtanensis KCTC 22672, a type strain with esterase isolated from tidal flat.</title>
        <authorList>
            <person name="Cheng H."/>
            <person name="Wu Y.-H."/>
            <person name="Zhou P."/>
            <person name="Huo Y.-Y."/>
            <person name="Wang C.-S."/>
            <person name="Xu X.-W."/>
        </authorList>
    </citation>
    <scope>NUCLEOTIDE SEQUENCE [LARGE SCALE GENOMIC DNA]</scope>
    <source>
        <strain evidence="1 2">KCTC 22672</strain>
    </source>
</reference>
<accession>A0A1B2AGI6</accession>
<evidence type="ECO:0000313" key="1">
    <source>
        <dbReference type="EMBL" id="ANY21250.1"/>
    </source>
</evidence>
<sequence length="169" mass="17513">MRKVSVMFRTPPEPRCSSNVRSSMNATALALPFLALMTACSGGGSSDGLPGNPDDKAPFSAIGESETVRFTGTEPFWGGQVAGTALTYSTPEQPDGTDIAVTRFAGRGGVSWTGMHGGARFALAVTPGDCSDGMSDRTYPYVATLEVAGELRSGCAWTEDSPFTGSQAS</sequence>
<keyword evidence="2" id="KW-1185">Reference proteome</keyword>
<proteinExistence type="predicted"/>
<dbReference type="Proteomes" id="UP000092932">
    <property type="component" value="Chromosome"/>
</dbReference>
<evidence type="ECO:0000313" key="2">
    <source>
        <dbReference type="Proteomes" id="UP000092932"/>
    </source>
</evidence>
<organism evidence="1 2">
    <name type="scientific">Tsuneonella dongtanensis</name>
    <dbReference type="NCBI Taxonomy" id="692370"/>
    <lineage>
        <taxon>Bacteria</taxon>
        <taxon>Pseudomonadati</taxon>
        <taxon>Pseudomonadota</taxon>
        <taxon>Alphaproteobacteria</taxon>
        <taxon>Sphingomonadales</taxon>
        <taxon>Erythrobacteraceae</taxon>
        <taxon>Tsuneonella</taxon>
    </lineage>
</organism>
<dbReference type="PATRIC" id="fig|692370.5.peg.2769"/>
<name>A0A1B2AGI6_9SPHN</name>
<gene>
    <name evidence="1" type="ORF">A6F68_02760</name>
</gene>
<dbReference type="STRING" id="692370.A6F68_02760"/>
<dbReference type="KEGG" id="ado:A6F68_02760"/>
<protein>
    <submittedName>
        <fullName evidence="1">Uncharacterized protein</fullName>
    </submittedName>
</protein>
<dbReference type="AlphaFoldDB" id="A0A1B2AGI6"/>
<dbReference type="EMBL" id="CP016591">
    <property type="protein sequence ID" value="ANY21250.1"/>
    <property type="molecule type" value="Genomic_DNA"/>
</dbReference>